<evidence type="ECO:0000313" key="2">
    <source>
        <dbReference type="Proteomes" id="UP000642125"/>
    </source>
</evidence>
<dbReference type="EMBL" id="BONO01000028">
    <property type="protein sequence ID" value="GIG37752.1"/>
    <property type="molecule type" value="Genomic_DNA"/>
</dbReference>
<gene>
    <name evidence="1" type="ORF">Cpa01nite_31330</name>
</gene>
<comment type="caution">
    <text evidence="1">The sequence shown here is derived from an EMBL/GenBank/DDBJ whole genome shotgun (WGS) entry which is preliminary data.</text>
</comment>
<reference evidence="1" key="1">
    <citation type="submission" date="2021-01" db="EMBL/GenBank/DDBJ databases">
        <title>Whole genome shotgun sequence of Cellulomonas pakistanensis NBRC 110800.</title>
        <authorList>
            <person name="Komaki H."/>
            <person name="Tamura T."/>
        </authorList>
    </citation>
    <scope>NUCLEOTIDE SEQUENCE</scope>
    <source>
        <strain evidence="1">NBRC 110800</strain>
    </source>
</reference>
<dbReference type="RefSeq" id="WP_203669734.1">
    <property type="nucleotide sequence ID" value="NZ_BONO01000028.1"/>
</dbReference>
<name>A0A919U8A0_9CELL</name>
<sequence>MGCESDVGVTWAASADEHGVPHDEALYAMAHARVVVREFGEPRIGPTAPTLFIGPSRFGTLEVLADVRPPDRVWIFHVMRLRESTRARVGYQEE</sequence>
<organism evidence="1 2">
    <name type="scientific">Cellulomonas pakistanensis</name>
    <dbReference type="NCBI Taxonomy" id="992287"/>
    <lineage>
        <taxon>Bacteria</taxon>
        <taxon>Bacillati</taxon>
        <taxon>Actinomycetota</taxon>
        <taxon>Actinomycetes</taxon>
        <taxon>Micrococcales</taxon>
        <taxon>Cellulomonadaceae</taxon>
        <taxon>Cellulomonas</taxon>
    </lineage>
</organism>
<keyword evidence="2" id="KW-1185">Reference proteome</keyword>
<dbReference type="Proteomes" id="UP000642125">
    <property type="component" value="Unassembled WGS sequence"/>
</dbReference>
<protein>
    <submittedName>
        <fullName evidence="1">Uncharacterized protein</fullName>
    </submittedName>
</protein>
<evidence type="ECO:0000313" key="1">
    <source>
        <dbReference type="EMBL" id="GIG37752.1"/>
    </source>
</evidence>
<accession>A0A919U8A0</accession>
<proteinExistence type="predicted"/>
<dbReference type="AlphaFoldDB" id="A0A919U8A0"/>